<organism evidence="1 2">
    <name type="scientific">Myroides indicus</name>
    <dbReference type="NCBI Taxonomy" id="1323422"/>
    <lineage>
        <taxon>Bacteria</taxon>
        <taxon>Pseudomonadati</taxon>
        <taxon>Bacteroidota</taxon>
        <taxon>Flavobacteriia</taxon>
        <taxon>Flavobacteriales</taxon>
        <taxon>Flavobacteriaceae</taxon>
        <taxon>Myroides</taxon>
    </lineage>
</organism>
<dbReference type="EMBL" id="SOAG01000026">
    <property type="protein sequence ID" value="TDS54001.1"/>
    <property type="molecule type" value="Genomic_DNA"/>
</dbReference>
<evidence type="ECO:0000313" key="1">
    <source>
        <dbReference type="EMBL" id="TDS54001.1"/>
    </source>
</evidence>
<protein>
    <submittedName>
        <fullName evidence="1">Uncharacterized protein</fullName>
    </submittedName>
</protein>
<comment type="caution">
    <text evidence="1">The sequence shown here is derived from an EMBL/GenBank/DDBJ whole genome shotgun (WGS) entry which is preliminary data.</text>
</comment>
<proteinExistence type="predicted"/>
<gene>
    <name evidence="1" type="ORF">C8P70_12637</name>
</gene>
<reference evidence="1 2" key="1">
    <citation type="submission" date="2019-03" db="EMBL/GenBank/DDBJ databases">
        <title>Genomic Encyclopedia of Archaeal and Bacterial Type Strains, Phase II (KMG-II): from individual species to whole genera.</title>
        <authorList>
            <person name="Goeker M."/>
        </authorList>
    </citation>
    <scope>NUCLEOTIDE SEQUENCE [LARGE SCALE GENOMIC DNA]</scope>
    <source>
        <strain evidence="1 2">DSM 28213</strain>
    </source>
</reference>
<accession>A0A4R7EPR4</accession>
<sequence>MKKNIKILVSLILIILVVLPMFLYLNPFAWGMRPTREYYSKKTDQLITDLNMKYSLEMDIKINLQDTLWYFRDVKNHRIVELKNIEFHLHNETDEQRNSESMEDFVNKLRSHNEEKQQEKAIDTIKVRKYIEEFCSKFEHRMYFDSIKVKSYQNNAVIYKIKINE</sequence>
<dbReference type="AlphaFoldDB" id="A0A4R7EPR4"/>
<dbReference type="Proteomes" id="UP000295215">
    <property type="component" value="Unassembled WGS sequence"/>
</dbReference>
<keyword evidence="2" id="KW-1185">Reference proteome</keyword>
<evidence type="ECO:0000313" key="2">
    <source>
        <dbReference type="Proteomes" id="UP000295215"/>
    </source>
</evidence>
<name>A0A4R7EPR4_9FLAO</name>